<dbReference type="Proteomes" id="UP000215545">
    <property type="component" value="Unassembled WGS sequence"/>
</dbReference>
<keyword evidence="6" id="KW-1185">Reference proteome</keyword>
<evidence type="ECO:0000256" key="1">
    <source>
        <dbReference type="SAM" id="SignalP"/>
    </source>
</evidence>
<keyword evidence="3" id="KW-0808">Transferase</keyword>
<dbReference type="InterPro" id="IPR027939">
    <property type="entry name" value="NMT1/THI5"/>
</dbReference>
<feature type="chain" id="PRO_5038982646" evidence="1">
    <location>
        <begin position="26"/>
        <end position="345"/>
    </location>
</feature>
<feature type="signal peptide" evidence="1">
    <location>
        <begin position="1"/>
        <end position="25"/>
    </location>
</feature>
<dbReference type="PANTHER" id="PTHR31528">
    <property type="entry name" value="4-AMINO-5-HYDROXYMETHYL-2-METHYLPYRIMIDINE PHOSPHATE SYNTHASE THI11-RELATED"/>
    <property type="match status" value="1"/>
</dbReference>
<evidence type="ECO:0000313" key="5">
    <source>
        <dbReference type="Proteomes" id="UP000186385"/>
    </source>
</evidence>
<dbReference type="EMBL" id="MWSK01000005">
    <property type="protein sequence ID" value="OXS77483.1"/>
    <property type="molecule type" value="Genomic_DNA"/>
</dbReference>
<dbReference type="GO" id="GO:0016740">
    <property type="term" value="F:transferase activity"/>
    <property type="evidence" value="ECO:0007669"/>
    <property type="project" value="UniProtKB-KW"/>
</dbReference>
<dbReference type="OrthoDB" id="9815602at2"/>
<dbReference type="GO" id="GO:0009228">
    <property type="term" value="P:thiamine biosynthetic process"/>
    <property type="evidence" value="ECO:0007669"/>
    <property type="project" value="InterPro"/>
</dbReference>
<evidence type="ECO:0000313" key="4">
    <source>
        <dbReference type="EMBL" id="SIR08358.1"/>
    </source>
</evidence>
<reference evidence="6" key="2">
    <citation type="submission" date="2017-03" db="EMBL/GenBank/DDBJ databases">
        <title>Bacillus sp. V-88(T) DSM27956, whole genome shotgun sequencing project.</title>
        <authorList>
            <person name="Dastager S.G."/>
            <person name="Neurgaonkar P.S."/>
            <person name="Dharne M.S."/>
        </authorList>
    </citation>
    <scope>NUCLEOTIDE SEQUENCE [LARGE SCALE GENOMIC DNA]</scope>
    <source>
        <strain evidence="6">DSM 25145</strain>
    </source>
</reference>
<sequence length="345" mass="38552">MENLSFLKWKSLRSAVAVLSISALAACSGTASDSSSGEEETAEAESAELFEMKQITSWFPQVENAGQYYAQMEGFYEDEGIEMTTEPGGPQVSSISIVSSGQAQFGMAQADQVLYAIDEGIPLVAVFANFQKTPQGIMFHKDQPIETFDDLGKDYEIYSAPGAGYWKYLVNEYDIDESQARSYTGDNTIFMSNKKAASQMYVTSEPYYLAQEGIETGHLLIADSGYSPYGDVLFTTKEFMEENPEMVQAYVNATKKGWDAYHEEPAKVYDYIKELDPEKTDEQMEYATGEMEELVFGGDAAESGVGTMTEERWQTLIDQVYELDLIENKMEPSDVYTTEFLENAE</sequence>
<dbReference type="EMBL" id="FTLX01000005">
    <property type="protein sequence ID" value="SIR08358.1"/>
    <property type="molecule type" value="Genomic_DNA"/>
</dbReference>
<gene>
    <name evidence="3" type="ORF">B1B05_11645</name>
    <name evidence="4" type="ORF">SAMN05443094_105118</name>
</gene>
<dbReference type="AlphaFoldDB" id="A0A1N6Y1B1"/>
<dbReference type="SUPFAM" id="SSF53850">
    <property type="entry name" value="Periplasmic binding protein-like II"/>
    <property type="match status" value="1"/>
</dbReference>
<reference evidence="4 5" key="1">
    <citation type="submission" date="2017-01" db="EMBL/GenBank/DDBJ databases">
        <authorList>
            <person name="Mah S.A."/>
            <person name="Swanson W.J."/>
            <person name="Moy G.W."/>
            <person name="Vacquier V.D."/>
        </authorList>
    </citation>
    <scope>NUCLEOTIDE SEQUENCE [LARGE SCALE GENOMIC DNA]</scope>
    <source>
        <strain evidence="4 5">NIO-1016</strain>
    </source>
</reference>
<feature type="domain" description="SsuA/THI5-like" evidence="2">
    <location>
        <begin position="64"/>
        <end position="266"/>
    </location>
</feature>
<dbReference type="Proteomes" id="UP000186385">
    <property type="component" value="Unassembled WGS sequence"/>
</dbReference>
<dbReference type="InterPro" id="IPR015168">
    <property type="entry name" value="SsuA/THI5"/>
</dbReference>
<dbReference type="RefSeq" id="WP_045849263.1">
    <property type="nucleotide sequence ID" value="NZ_FTLX01000005.1"/>
</dbReference>
<dbReference type="Gene3D" id="3.40.190.10">
    <property type="entry name" value="Periplasmic binding protein-like II"/>
    <property type="match status" value="2"/>
</dbReference>
<evidence type="ECO:0000259" key="2">
    <source>
        <dbReference type="Pfam" id="PF09084"/>
    </source>
</evidence>
<accession>A0A1N6Y1B1</accession>
<organism evidence="4 5">
    <name type="scientific">Domibacillus enclensis</name>
    <dbReference type="NCBI Taxonomy" id="1017273"/>
    <lineage>
        <taxon>Bacteria</taxon>
        <taxon>Bacillati</taxon>
        <taxon>Bacillota</taxon>
        <taxon>Bacilli</taxon>
        <taxon>Bacillales</taxon>
        <taxon>Bacillaceae</taxon>
        <taxon>Domibacillus</taxon>
    </lineage>
</organism>
<reference evidence="3" key="3">
    <citation type="submission" date="2017-03" db="EMBL/GenBank/DDBJ databases">
        <authorList>
            <person name="Dastager S.G."/>
            <person name="Neurgaonkar P.S."/>
            <person name="Dharne M.S."/>
        </authorList>
    </citation>
    <scope>NUCLEOTIDE SEQUENCE</scope>
    <source>
        <strain evidence="3">DSM 25145</strain>
    </source>
</reference>
<name>A0A1N6Y1B1_9BACI</name>
<evidence type="ECO:0000313" key="6">
    <source>
        <dbReference type="Proteomes" id="UP000215545"/>
    </source>
</evidence>
<dbReference type="PANTHER" id="PTHR31528:SF3">
    <property type="entry name" value="THIAMINE BIOSYNTHESIS PROTEIN HI_0357-RELATED"/>
    <property type="match status" value="1"/>
</dbReference>
<dbReference type="STRING" id="1017273.SAMN05443094_105118"/>
<keyword evidence="1" id="KW-0732">Signal</keyword>
<dbReference type="Pfam" id="PF09084">
    <property type="entry name" value="NMT1"/>
    <property type="match status" value="1"/>
</dbReference>
<protein>
    <submittedName>
        <fullName evidence="3">Myristoyl transferase</fullName>
    </submittedName>
    <submittedName>
        <fullName evidence="4">NitT/TauT family transport system substrate-binding protein</fullName>
    </submittedName>
</protein>
<evidence type="ECO:0000313" key="3">
    <source>
        <dbReference type="EMBL" id="OXS77483.1"/>
    </source>
</evidence>
<proteinExistence type="predicted"/>